<feature type="transmembrane region" description="Helical" evidence="1">
    <location>
        <begin position="249"/>
        <end position="268"/>
    </location>
</feature>
<feature type="transmembrane region" description="Helical" evidence="1">
    <location>
        <begin position="12"/>
        <end position="30"/>
    </location>
</feature>
<feature type="transmembrane region" description="Helical" evidence="1">
    <location>
        <begin position="500"/>
        <end position="519"/>
    </location>
</feature>
<evidence type="ECO:0000313" key="2">
    <source>
        <dbReference type="EMBL" id="CAA9570439.1"/>
    </source>
</evidence>
<feature type="transmembrane region" description="Helical" evidence="1">
    <location>
        <begin position="637"/>
        <end position="655"/>
    </location>
</feature>
<reference evidence="2" key="1">
    <citation type="submission" date="2020-02" db="EMBL/GenBank/DDBJ databases">
        <authorList>
            <person name="Meier V. D."/>
        </authorList>
    </citation>
    <scope>NUCLEOTIDE SEQUENCE</scope>
    <source>
        <strain evidence="2">AVDCRST_MAG88</strain>
    </source>
</reference>
<keyword evidence="1" id="KW-1133">Transmembrane helix</keyword>
<name>A0A6J4V8R8_9BACT</name>
<accession>A0A6J4V8R8</accession>
<dbReference type="EMBL" id="CADCWM010000582">
    <property type="protein sequence ID" value="CAA9570439.1"/>
    <property type="molecule type" value="Genomic_DNA"/>
</dbReference>
<dbReference type="NCBIfam" id="TIGR03662">
    <property type="entry name" value="Chlor_Arch_YYY"/>
    <property type="match status" value="1"/>
</dbReference>
<feature type="transmembrane region" description="Helical" evidence="1">
    <location>
        <begin position="439"/>
        <end position="458"/>
    </location>
</feature>
<sequence>MSGSEVASLLRWLLALEIIGWALYPLLYLLTPGLRDRGLTVAKPFALLLLSYPAWFLAALGLPVFTRTALVATGIAGAAVAWWLGLRRAAPSRPPILGRATGSASSLPSPDGEDGGGNVIPFLRSSWRYVLAVEALFIAAFLGYAWLRGFNPQILGTEKPMEIGFFSAATRQETMPPRDPWLSGYGINYYYFGYAILAAVAKLTAISSSIAFNLGLATVFAATVSGGAGLVANLVAGRDTKGGALSARALGPGLLGGYLLALAGNMYAARDILERGREAIDTWWWGGLGWKSSRVIVDSGWPGTPVGVPAQPVENINEFPFFSFILGDLHAHVLALPFTLLALAFALDAWQSPLRPDWTKPANGDDAVGGSTERGRATRWSILPPAWALPRLLAAAIVIGSLYAINSWDLPTYAALYLAALLVPAWIGRRRLIGHDWAAAGLFVALCLALFAPFYAGFTSLVGGEPFELPEPWRSIPLLPRLSAVLGLVIWDKTPADQFFTVYLLPFVVGLIFLSWRWASALPQGTDRTKPALVVLALALGATLLRMPVFFFAGLIVLLAAVVLLCDPVPPRPPALGGATDADLGSPARRWGAGGGNSDDFATLLFGSAFVLVLATEVFFIHDVFANRMNTVFKVYYQAWTLLSVAAGYACWRTIDGLRSRATSGRLPSAELWRVPAAGAMALLLVASTAYPLVGSRARTAEFGARSSLDGLDFVRTVQPEEWAGIRWVREHVPAGAVVAEAPGCSYGEWRGLPHNRVSAFAGVSTPIGWGGHEAQWRGGSPELLAAIAPRKADVNTLFRTTDPAEATRLLDHYGIDYVYVGYFERNGYAAGGIGADCVDGGAYAEAGLAKFDTMMDRVFASDGGGVVVYRRR</sequence>
<dbReference type="PANTHER" id="PTHR10790">
    <property type="entry name" value="TPR-DOMAIN CONTAINING PROTEIN"/>
    <property type="match status" value="1"/>
</dbReference>
<evidence type="ECO:0008006" key="3">
    <source>
        <dbReference type="Google" id="ProtNLM"/>
    </source>
</evidence>
<feature type="transmembrane region" description="Helical" evidence="1">
    <location>
        <begin position="675"/>
        <end position="694"/>
    </location>
</feature>
<feature type="transmembrane region" description="Helical" evidence="1">
    <location>
        <begin position="68"/>
        <end position="86"/>
    </location>
</feature>
<dbReference type="PANTHER" id="PTHR10790:SF51">
    <property type="entry name" value="TETRATRICOPEPTIDE REPEAT PROTEIN"/>
    <property type="match status" value="1"/>
</dbReference>
<feature type="transmembrane region" description="Helical" evidence="1">
    <location>
        <begin position="42"/>
        <end position="62"/>
    </location>
</feature>
<evidence type="ECO:0000256" key="1">
    <source>
        <dbReference type="SAM" id="Phobius"/>
    </source>
</evidence>
<keyword evidence="1" id="KW-0472">Membrane</keyword>
<feature type="transmembrane region" description="Helical" evidence="1">
    <location>
        <begin position="410"/>
        <end position="427"/>
    </location>
</feature>
<gene>
    <name evidence="2" type="ORF">AVDCRST_MAG88-2278</name>
</gene>
<feature type="transmembrane region" description="Helical" evidence="1">
    <location>
        <begin position="601"/>
        <end position="625"/>
    </location>
</feature>
<feature type="transmembrane region" description="Helical" evidence="1">
    <location>
        <begin position="214"/>
        <end position="237"/>
    </location>
</feature>
<proteinExistence type="predicted"/>
<dbReference type="InterPro" id="IPR018746">
    <property type="entry name" value="DUF2298"/>
</dbReference>
<organism evidence="2">
    <name type="scientific">uncultured Thermomicrobiales bacterium</name>
    <dbReference type="NCBI Taxonomy" id="1645740"/>
    <lineage>
        <taxon>Bacteria</taxon>
        <taxon>Pseudomonadati</taxon>
        <taxon>Thermomicrobiota</taxon>
        <taxon>Thermomicrobia</taxon>
        <taxon>Thermomicrobiales</taxon>
        <taxon>environmental samples</taxon>
    </lineage>
</organism>
<feature type="transmembrane region" description="Helical" evidence="1">
    <location>
        <begin position="189"/>
        <end position="207"/>
    </location>
</feature>
<dbReference type="Pfam" id="PF10060">
    <property type="entry name" value="DUF2298"/>
    <property type="match status" value="1"/>
</dbReference>
<protein>
    <recommendedName>
        <fullName evidence="3">Chlor_Arch_YYY domain-containing protein</fullName>
    </recommendedName>
</protein>
<feature type="transmembrane region" description="Helical" evidence="1">
    <location>
        <begin position="129"/>
        <end position="147"/>
    </location>
</feature>
<dbReference type="AlphaFoldDB" id="A0A6J4V8R8"/>
<keyword evidence="1" id="KW-0812">Transmembrane</keyword>
<feature type="transmembrane region" description="Helical" evidence="1">
    <location>
        <begin position="386"/>
        <end position="404"/>
    </location>
</feature>
<feature type="transmembrane region" description="Helical" evidence="1">
    <location>
        <begin position="531"/>
        <end position="564"/>
    </location>
</feature>